<evidence type="ECO:0000259" key="2">
    <source>
        <dbReference type="PROSITE" id="PS50835"/>
    </source>
</evidence>
<dbReference type="Gene3D" id="2.60.40.10">
    <property type="entry name" value="Immunoglobulins"/>
    <property type="match status" value="1"/>
</dbReference>
<comment type="caution">
    <text evidence="3">The sequence shown here is derived from an EMBL/GenBank/DDBJ whole genome shotgun (WGS) entry which is preliminary data.</text>
</comment>
<feature type="domain" description="Ig-like" evidence="2">
    <location>
        <begin position="866"/>
        <end position="953"/>
    </location>
</feature>
<dbReference type="EMBL" id="JBCFQL010000004">
    <property type="protein sequence ID" value="MFA9190811.1"/>
    <property type="molecule type" value="Genomic_DNA"/>
</dbReference>
<dbReference type="InterPro" id="IPR007110">
    <property type="entry name" value="Ig-like_dom"/>
</dbReference>
<feature type="non-terminal residue" evidence="3">
    <location>
        <position position="1079"/>
    </location>
</feature>
<feature type="chain" id="PRO_5045060880" evidence="1">
    <location>
        <begin position="26"/>
        <end position="1079"/>
    </location>
</feature>
<dbReference type="Pfam" id="PF13573">
    <property type="entry name" value="SprB"/>
    <property type="match status" value="1"/>
</dbReference>
<evidence type="ECO:0000313" key="4">
    <source>
        <dbReference type="Proteomes" id="UP001574169"/>
    </source>
</evidence>
<name>A0ABV4TBX3_9FLAO</name>
<keyword evidence="1" id="KW-0732">Signal</keyword>
<dbReference type="InterPro" id="IPR025667">
    <property type="entry name" value="SprB_repeat"/>
</dbReference>
<feature type="signal peptide" evidence="1">
    <location>
        <begin position="1"/>
        <end position="25"/>
    </location>
</feature>
<protein>
    <submittedName>
        <fullName evidence="3">SprB repeat-containing protein</fullName>
    </submittedName>
</protein>
<accession>A0ABV4TBX3</accession>
<proteinExistence type="predicted"/>
<dbReference type="InterPro" id="IPR013783">
    <property type="entry name" value="Ig-like_fold"/>
</dbReference>
<dbReference type="RefSeq" id="WP_373405814.1">
    <property type="nucleotide sequence ID" value="NZ_JBCFQL010000004.1"/>
</dbReference>
<dbReference type="PROSITE" id="PS50835">
    <property type="entry name" value="IG_LIKE"/>
    <property type="match status" value="1"/>
</dbReference>
<dbReference type="Proteomes" id="UP001574169">
    <property type="component" value="Unassembled WGS sequence"/>
</dbReference>
<sequence length="1079" mass="114308">MNKLYFKTKKSISFCLLLISTVLFGNLFSVTAQVRVPFTQRASSTAPFTKNYKVKGDFTLIGNTNLTLQSYGDNSSNSNPMVYVDVDGNSNTLNSSSSTLVLPTDDGVASNCSNIVFAGLYWTGRASDGSQSSNTFSVTKNVNTGNTVTQNNTDSNRQIFSSNDAIENTNYKLTITENISSNGNNGTITYTFTPISVGNTIKYTYSYTSNSSSLTKSVNNGNSNVINFTSDNNSVYPSDASDKLIFSDTNYTLVVNRLRRPSSFNPSRAYVDVTYKTTVPEVISVTKNYDKTKISLKGPGDTNYTTISASQNGNNSEIYYPTTSDGFMYSAYADVTSFVKSRGIGEYTAADIALVEGDGGNTGYYGGWSMIIIYENSNMKNRDITVFDGHAYVTGGTTTNFDIAVDGFNAVQTGDVGIKLGLVAGEGDRSISGDYFQIQKLNSNDFQSLNHSGNSATNFFNSSIETGGNPRNPNHLNNTGLDISMFKIPNSGNTIIGNNQTSTKFKYGTTQDTYVIFALAMSVDAYVPEIEGVITATTINGSPVVGTGNYTALPGQELGYKVQIKNKGTEIINNSKIIIPVPYNATYVANSAGKTINFSPLPTPNNLTFDPTLGANGSIVWNIGSLPLPTDPNTVLAELTFKFKVTENCTLLKNANCSNTISVNGLMTGTGATSNVNITDKSLIQGYSGSGNCEGSAIAAPIETTINATEFVNNNCQSTPPIAAFTFCNTGNTIPISDVAGAFPPGSTFYDSLAKTNQYTTNNPFPATVGTKTYYAIPAGVTNGCYFEFTINVTSITSSPTATNVNYCIGDTATELTATKSNPAYTLYYYTSLTSPAQSSITPLTNTAGETTYYVAEGQSNSCIGPKVPIVVTINAKPSLSIANKIEIQCFGTSTGSIDINTNGGTAPYTYTWTKNGNPYNATTEDINNLEAGIYEVTVSDSKNCSSAKLSVTINAAPTEIAFTATPTQPKCAGEKGSVVLSTPTGGTGNITFNNTATTDLAAGEYTYTATDANGCTQSITVTINAAPDAIAFTATPTQPKCFGEKGSVVLSTPTGGTGNITFNNTATTDLAAGEYTYT</sequence>
<evidence type="ECO:0000256" key="1">
    <source>
        <dbReference type="SAM" id="SignalP"/>
    </source>
</evidence>
<reference evidence="3 4" key="1">
    <citation type="submission" date="2024-04" db="EMBL/GenBank/DDBJ databases">
        <title>New Clade of Flavobacterium.</title>
        <authorList>
            <person name="Matos L."/>
            <person name="Proenca D.N."/>
            <person name="Fransisco R.M."/>
            <person name="Chung A.P."/>
            <person name="Maccario L."/>
            <person name="Sorensen S.J."/>
            <person name="Morais P.V."/>
        </authorList>
    </citation>
    <scope>NUCLEOTIDE SEQUENCE [LARGE SCALE GENOMIC DNA]</scope>
    <source>
        <strain evidence="3 4">FZUC8N2.13</strain>
    </source>
</reference>
<keyword evidence="4" id="KW-1185">Reference proteome</keyword>
<gene>
    <name evidence="3" type="ORF">AAGV28_05445</name>
</gene>
<organism evidence="3 4">
    <name type="scientific">Flavobacterium zubiriense</name>
    <dbReference type="NCBI Taxonomy" id="3138075"/>
    <lineage>
        <taxon>Bacteria</taxon>
        <taxon>Pseudomonadati</taxon>
        <taxon>Bacteroidota</taxon>
        <taxon>Flavobacteriia</taxon>
        <taxon>Flavobacteriales</taxon>
        <taxon>Flavobacteriaceae</taxon>
        <taxon>Flavobacterium</taxon>
    </lineage>
</organism>
<evidence type="ECO:0000313" key="3">
    <source>
        <dbReference type="EMBL" id="MFA9190811.1"/>
    </source>
</evidence>